<feature type="transmembrane region" description="Helical" evidence="1">
    <location>
        <begin position="6"/>
        <end position="25"/>
    </location>
</feature>
<protein>
    <recommendedName>
        <fullName evidence="4">LysE family translocator</fullName>
    </recommendedName>
</protein>
<keyword evidence="3" id="KW-1185">Reference proteome</keyword>
<keyword evidence="1" id="KW-0472">Membrane</keyword>
<keyword evidence="1" id="KW-1133">Transmembrane helix</keyword>
<organism evidence="2 3">
    <name type="scientific">Corynebacterium phoceense</name>
    <dbReference type="NCBI Taxonomy" id="1686286"/>
    <lineage>
        <taxon>Bacteria</taxon>
        <taxon>Bacillati</taxon>
        <taxon>Actinomycetota</taxon>
        <taxon>Actinomycetes</taxon>
        <taxon>Mycobacteriales</taxon>
        <taxon>Corynebacteriaceae</taxon>
        <taxon>Corynebacterium</taxon>
    </lineage>
</organism>
<evidence type="ECO:0000313" key="3">
    <source>
        <dbReference type="Proteomes" id="UP000318080"/>
    </source>
</evidence>
<evidence type="ECO:0000313" key="2">
    <source>
        <dbReference type="EMBL" id="TQE42849.1"/>
    </source>
</evidence>
<keyword evidence="1" id="KW-0812">Transmembrane</keyword>
<reference evidence="2 3" key="1">
    <citation type="submission" date="2019-06" db="EMBL/GenBank/DDBJ databases">
        <title>Draft genome of C. phoceense Strain 272.</title>
        <authorList>
            <person name="Pacheco L.G.C."/>
            <person name="Barberis C.M."/>
            <person name="Almuzara M.N."/>
            <person name="Traglia G.M."/>
            <person name="Santos C.S."/>
            <person name="Rocha D.J.P.G."/>
            <person name="Aguiar E.R.G.R."/>
            <person name="Vay C.A."/>
        </authorList>
    </citation>
    <scope>NUCLEOTIDE SEQUENCE [LARGE SCALE GENOMIC DNA]</scope>
    <source>
        <strain evidence="2 3">272</strain>
    </source>
</reference>
<evidence type="ECO:0008006" key="4">
    <source>
        <dbReference type="Google" id="ProtNLM"/>
    </source>
</evidence>
<dbReference type="EMBL" id="VHIR01000016">
    <property type="protein sequence ID" value="TQE42849.1"/>
    <property type="molecule type" value="Genomic_DNA"/>
</dbReference>
<sequence>MPLSTLAARLGVWVAVLVVPGPDIVQVMRVAPRSMMRWIARWSAHIDVVAGVIFVVLGAVMVGEGFGSLRA</sequence>
<accession>A0A540R539</accession>
<comment type="caution">
    <text evidence="2">The sequence shown here is derived from an EMBL/GenBank/DDBJ whole genome shotgun (WGS) entry which is preliminary data.</text>
</comment>
<dbReference type="AlphaFoldDB" id="A0A540R539"/>
<dbReference type="Proteomes" id="UP000318080">
    <property type="component" value="Unassembled WGS sequence"/>
</dbReference>
<evidence type="ECO:0000256" key="1">
    <source>
        <dbReference type="SAM" id="Phobius"/>
    </source>
</evidence>
<dbReference type="STRING" id="1686286.GCA_900092335_00677"/>
<dbReference type="GeneID" id="79852000"/>
<name>A0A540R539_9CORY</name>
<proteinExistence type="predicted"/>
<gene>
    <name evidence="2" type="ORF">EJK80_10020</name>
</gene>
<feature type="transmembrane region" description="Helical" evidence="1">
    <location>
        <begin position="46"/>
        <end position="66"/>
    </location>
</feature>
<dbReference type="RefSeq" id="WP_066485799.1">
    <property type="nucleotide sequence ID" value="NZ_JADPQA010000007.1"/>
</dbReference>